<protein>
    <submittedName>
        <fullName evidence="1">Uncharacterized protein</fullName>
    </submittedName>
</protein>
<organism evidence="1 2">
    <name type="scientific">Streptomyces ferrugineus</name>
    <dbReference type="NCBI Taxonomy" id="1413221"/>
    <lineage>
        <taxon>Bacteria</taxon>
        <taxon>Bacillati</taxon>
        <taxon>Actinomycetota</taxon>
        <taxon>Actinomycetes</taxon>
        <taxon>Kitasatosporales</taxon>
        <taxon>Streptomycetaceae</taxon>
        <taxon>Streptomyces</taxon>
    </lineage>
</organism>
<evidence type="ECO:0000313" key="1">
    <source>
        <dbReference type="EMBL" id="QOV40169.1"/>
    </source>
</evidence>
<accession>A0A7M2SWA2</accession>
<gene>
    <name evidence="1" type="ORF">IM697_18260</name>
</gene>
<dbReference type="EMBL" id="CP063373">
    <property type="protein sequence ID" value="QOV40169.1"/>
    <property type="molecule type" value="Genomic_DNA"/>
</dbReference>
<sequence length="132" mass="14438">MAETLGSIVLPVDAVHVGESPWQAAQHVLGGAMSGIPVLRRVVLDQKQMRRRKVITHVLATASMSRGDVTPLTYRDPRGELRVLPTDVVISRLPTMARPRVLFALQALAIDETVYLEDGVVQNSYPAELASQ</sequence>
<dbReference type="AlphaFoldDB" id="A0A7M2SWA2"/>
<evidence type="ECO:0000313" key="2">
    <source>
        <dbReference type="Proteomes" id="UP000594205"/>
    </source>
</evidence>
<reference evidence="1 2" key="1">
    <citation type="submission" date="2020-10" db="EMBL/GenBank/DDBJ databases">
        <title>Streptomyces ferrugineus complate genome analysis.</title>
        <authorList>
            <person name="Anwar N."/>
        </authorList>
    </citation>
    <scope>NUCLEOTIDE SEQUENCE [LARGE SCALE GENOMIC DNA]</scope>
    <source>
        <strain evidence="1 2">CCTCC AA2014009</strain>
    </source>
</reference>
<proteinExistence type="predicted"/>
<dbReference type="Proteomes" id="UP000594205">
    <property type="component" value="Chromosome"/>
</dbReference>
<dbReference type="RefSeq" id="WP_194048756.1">
    <property type="nucleotide sequence ID" value="NZ_CP063373.1"/>
</dbReference>
<name>A0A7M2SWA2_9ACTN</name>
<keyword evidence="2" id="KW-1185">Reference proteome</keyword>
<dbReference type="KEGG" id="sfeu:IM697_18260"/>